<comment type="caution">
    <text evidence="5">The sequence shown here is derived from an EMBL/GenBank/DDBJ whole genome shotgun (WGS) entry which is preliminary data.</text>
</comment>
<evidence type="ECO:0000256" key="1">
    <source>
        <dbReference type="SAM" id="Coils"/>
    </source>
</evidence>
<dbReference type="Proteomes" id="UP000016630">
    <property type="component" value="Unassembled WGS sequence"/>
</dbReference>
<dbReference type="RefSeq" id="WP_021665048.1">
    <property type="nucleotide sequence ID" value="NZ_KI259117.1"/>
</dbReference>
<name>A0A0E2LSU9_PORGN</name>
<feature type="coiled-coil region" evidence="1">
    <location>
        <begin position="170"/>
        <end position="208"/>
    </location>
</feature>
<keyword evidence="3" id="KW-0472">Membrane</keyword>
<dbReference type="AlphaFoldDB" id="A0A0E2LSU9"/>
<feature type="compositionally biased region" description="Basic and acidic residues" evidence="2">
    <location>
        <begin position="219"/>
        <end position="232"/>
    </location>
</feature>
<feature type="compositionally biased region" description="Basic and acidic residues" evidence="2">
    <location>
        <begin position="21"/>
        <end position="37"/>
    </location>
</feature>
<evidence type="ECO:0000256" key="3">
    <source>
        <dbReference type="SAM" id="Phobius"/>
    </source>
</evidence>
<keyword evidence="1" id="KW-0175">Coiled coil</keyword>
<feature type="region of interest" description="Disordered" evidence="2">
    <location>
        <begin position="1"/>
        <end position="37"/>
    </location>
</feature>
<dbReference type="EMBL" id="AWUW01000019">
    <property type="protein sequence ID" value="ERJ68606.1"/>
    <property type="molecule type" value="Genomic_DNA"/>
</dbReference>
<dbReference type="InterPro" id="IPR055407">
    <property type="entry name" value="TraM_C"/>
</dbReference>
<sequence length="453" mass="50841">MNNEKHPKHPHPVFPETPGKGADKEEKEKREQSEKKKEQIKKLLVFAGLGILFLISLWLIFSPSAEERQKEERTAGLNETVPQATDGELPDDKLKGYELGRDEEKESHRQETLGNLYDYFEKKDETREQELSEEAASDGLHPIERSVSRYEETSQMVHSFYEPPAYDYEKEALREELDMIRSELATLKEEKEEEIDHLELLEKSYRMAAKYFPASGDANSRDAYVRSQERPADASAPKTAATAERAALPAVELLPEKKAIVSSLDQPISDSAFIAEYGHKERNFGFRSADVPASSVTRNTLRVVVDRTTTLQHGDFVQLRLLESARLHDLSIPRHTRLMAQARIDGNRMKLHITSIEYGGRIVSVQLSAFDTDGQEGVFIPGSEEVSALKEVGANMGGTVGTSFTFASSAKDQILSEAARGVMQGASQLLQKKLRTVKVTLKGGYRLFLVQTK</sequence>
<feature type="compositionally biased region" description="Basic residues" evidence="2">
    <location>
        <begin position="1"/>
        <end position="11"/>
    </location>
</feature>
<dbReference type="PATRIC" id="fig|1227271.3.peg.270"/>
<dbReference type="NCBIfam" id="TIGR03779">
    <property type="entry name" value="Bac_Flav_CT_M"/>
    <property type="match status" value="1"/>
</dbReference>
<dbReference type="InterPro" id="IPR022187">
    <property type="entry name" value="Conjug_transposon_TraM"/>
</dbReference>
<feature type="region of interest" description="Disordered" evidence="2">
    <location>
        <begin position="219"/>
        <end position="241"/>
    </location>
</feature>
<reference evidence="5 6" key="1">
    <citation type="submission" date="2013-06" db="EMBL/GenBank/DDBJ databases">
        <authorList>
            <person name="Weinstock G."/>
            <person name="Sodergren E."/>
            <person name="Lobos E.A."/>
            <person name="Fulton L."/>
            <person name="Fulton R."/>
            <person name="Courtney L."/>
            <person name="Fronick C."/>
            <person name="O'Laughlin M."/>
            <person name="Godfrey J."/>
            <person name="Wilson R.M."/>
            <person name="Miner T."/>
            <person name="Farmer C."/>
            <person name="Delehaunty K."/>
            <person name="Cordes M."/>
            <person name="Minx P."/>
            <person name="Tomlinson C."/>
            <person name="Chen J."/>
            <person name="Wollam A."/>
            <person name="Pepin K.H."/>
            <person name="Bhonagiri V."/>
            <person name="Zhang X."/>
            <person name="Warren W."/>
            <person name="Mitreva M."/>
            <person name="Mardis E.R."/>
            <person name="Wilson R.K."/>
        </authorList>
    </citation>
    <scope>NUCLEOTIDE SEQUENCE [LARGE SCALE GENOMIC DNA]</scope>
    <source>
        <strain evidence="5 6">F0570</strain>
    </source>
</reference>
<evidence type="ECO:0000256" key="2">
    <source>
        <dbReference type="SAM" id="MobiDB-lite"/>
    </source>
</evidence>
<proteinExistence type="predicted"/>
<accession>A0A0E2LSU9</accession>
<feature type="domain" description="Conjugative transposon TraM C-terminal" evidence="4">
    <location>
        <begin position="302"/>
        <end position="450"/>
    </location>
</feature>
<feature type="region of interest" description="Disordered" evidence="2">
    <location>
        <begin position="70"/>
        <end position="95"/>
    </location>
</feature>
<organism evidence="5 6">
    <name type="scientific">Porphyromonas gingivalis F0570</name>
    <dbReference type="NCBI Taxonomy" id="1227271"/>
    <lineage>
        <taxon>Bacteria</taxon>
        <taxon>Pseudomonadati</taxon>
        <taxon>Bacteroidota</taxon>
        <taxon>Bacteroidia</taxon>
        <taxon>Bacteroidales</taxon>
        <taxon>Porphyromonadaceae</taxon>
        <taxon>Porphyromonas</taxon>
    </lineage>
</organism>
<evidence type="ECO:0000259" key="4">
    <source>
        <dbReference type="Pfam" id="PF12508"/>
    </source>
</evidence>
<keyword evidence="3" id="KW-0812">Transmembrane</keyword>
<dbReference type="Pfam" id="PF12508">
    <property type="entry name" value="Transposon_TraM"/>
    <property type="match status" value="1"/>
</dbReference>
<feature type="transmembrane region" description="Helical" evidence="3">
    <location>
        <begin position="43"/>
        <end position="61"/>
    </location>
</feature>
<keyword evidence="3" id="KW-1133">Transmembrane helix</keyword>
<evidence type="ECO:0000313" key="5">
    <source>
        <dbReference type="EMBL" id="ERJ68606.1"/>
    </source>
</evidence>
<evidence type="ECO:0000313" key="6">
    <source>
        <dbReference type="Proteomes" id="UP000016630"/>
    </source>
</evidence>
<gene>
    <name evidence="5" type="ORF">HMPREF1555_00296</name>
</gene>
<dbReference type="HOGENOM" id="CLU_037847_1_0_10"/>
<protein>
    <submittedName>
        <fullName evidence="5">Conjugative transposon TraM protein</fullName>
    </submittedName>
</protein>